<gene>
    <name evidence="3" type="ORF">COW36_06390</name>
</gene>
<keyword evidence="1" id="KW-0732">Signal</keyword>
<sequence>MIKKSFLLSSMALLLFSACDIEPPAIVNIDLPSGSKGGFSTSSLRLPARILEKNTSVRLAKIQARRFEIEPAMILGVITQESGFNANAVSWAGAQGLMQLMPGTVEHIRKNSPVQISSAFNPVDNMAAGSWYLRSLYDQFRAYPESQRWQFALASYNGGQGRVTQAIQKAAFKHKKSRQQVNWNDIKNYLPSETRNYVPAVMQHARYYRQNLKSSRIHKI</sequence>
<reference evidence="3 4" key="1">
    <citation type="submission" date="2017-09" db="EMBL/GenBank/DDBJ databases">
        <title>Depth-based differentiation of microbial function through sediment-hosted aquifers and enrichment of novel symbionts in the deep terrestrial subsurface.</title>
        <authorList>
            <person name="Probst A.J."/>
            <person name="Ladd B."/>
            <person name="Jarett J.K."/>
            <person name="Geller-Mcgrath D.E."/>
            <person name="Sieber C.M."/>
            <person name="Emerson J.B."/>
            <person name="Anantharaman K."/>
            <person name="Thomas B.C."/>
            <person name="Malmstrom R."/>
            <person name="Stieglmeier M."/>
            <person name="Klingl A."/>
            <person name="Woyke T."/>
            <person name="Ryan C.M."/>
            <person name="Banfield J.F."/>
        </authorList>
    </citation>
    <scope>NUCLEOTIDE SEQUENCE [LARGE SCALE GENOMIC DNA]</scope>
    <source>
        <strain evidence="3">CG17_big_fil_post_rev_8_21_14_2_50_48_46</strain>
    </source>
</reference>
<name>A0A2M7G7V7_9BACT</name>
<dbReference type="InterPro" id="IPR008258">
    <property type="entry name" value="Transglycosylase_SLT_dom_1"/>
</dbReference>
<comment type="caution">
    <text evidence="3">The sequence shown here is derived from an EMBL/GenBank/DDBJ whole genome shotgun (WGS) entry which is preliminary data.</text>
</comment>
<dbReference type="AlphaFoldDB" id="A0A2M7G7V7"/>
<evidence type="ECO:0000313" key="3">
    <source>
        <dbReference type="EMBL" id="PIW18154.1"/>
    </source>
</evidence>
<proteinExistence type="predicted"/>
<feature type="signal peptide" evidence="1">
    <location>
        <begin position="1"/>
        <end position="20"/>
    </location>
</feature>
<dbReference type="PROSITE" id="PS51257">
    <property type="entry name" value="PROKAR_LIPOPROTEIN"/>
    <property type="match status" value="1"/>
</dbReference>
<accession>A0A2M7G7V7</accession>
<feature type="domain" description="Transglycosylase SLT" evidence="2">
    <location>
        <begin position="61"/>
        <end position="176"/>
    </location>
</feature>
<protein>
    <recommendedName>
        <fullName evidence="2">Transglycosylase SLT domain-containing protein</fullName>
    </recommendedName>
</protein>
<dbReference type="Pfam" id="PF01464">
    <property type="entry name" value="SLT"/>
    <property type="match status" value="1"/>
</dbReference>
<evidence type="ECO:0000259" key="2">
    <source>
        <dbReference type="Pfam" id="PF01464"/>
    </source>
</evidence>
<feature type="chain" id="PRO_5014992993" description="Transglycosylase SLT domain-containing protein" evidence="1">
    <location>
        <begin position="21"/>
        <end position="220"/>
    </location>
</feature>
<evidence type="ECO:0000313" key="4">
    <source>
        <dbReference type="Proteomes" id="UP000231019"/>
    </source>
</evidence>
<dbReference type="EMBL" id="PFFQ01000014">
    <property type="protein sequence ID" value="PIW18154.1"/>
    <property type="molecule type" value="Genomic_DNA"/>
</dbReference>
<evidence type="ECO:0000256" key="1">
    <source>
        <dbReference type="SAM" id="SignalP"/>
    </source>
</evidence>
<dbReference type="Proteomes" id="UP000231019">
    <property type="component" value="Unassembled WGS sequence"/>
</dbReference>
<dbReference type="Gene3D" id="1.10.530.10">
    <property type="match status" value="1"/>
</dbReference>
<dbReference type="PANTHER" id="PTHR37423:SF2">
    <property type="entry name" value="MEMBRANE-BOUND LYTIC MUREIN TRANSGLYCOSYLASE C"/>
    <property type="match status" value="1"/>
</dbReference>
<dbReference type="InterPro" id="IPR023346">
    <property type="entry name" value="Lysozyme-like_dom_sf"/>
</dbReference>
<dbReference type="SUPFAM" id="SSF53955">
    <property type="entry name" value="Lysozyme-like"/>
    <property type="match status" value="1"/>
</dbReference>
<organism evidence="3 4">
    <name type="scientific">bacterium (Candidatus Blackallbacteria) CG17_big_fil_post_rev_8_21_14_2_50_48_46</name>
    <dbReference type="NCBI Taxonomy" id="2014261"/>
    <lineage>
        <taxon>Bacteria</taxon>
        <taxon>Candidatus Blackallbacteria</taxon>
    </lineage>
</organism>
<dbReference type="PANTHER" id="PTHR37423">
    <property type="entry name" value="SOLUBLE LYTIC MUREIN TRANSGLYCOSYLASE-RELATED"/>
    <property type="match status" value="1"/>
</dbReference>